<protein>
    <submittedName>
        <fullName evidence="1">Uncharacterized protein</fullName>
    </submittedName>
</protein>
<evidence type="ECO:0000313" key="2">
    <source>
        <dbReference type="Proteomes" id="UP000010795"/>
    </source>
</evidence>
<dbReference type="HOGENOM" id="CLU_3367881_0_0_9"/>
<keyword evidence="2" id="KW-1185">Reference proteome</keyword>
<organism evidence="1 2">
    <name type="scientific">Thermobacillus composti (strain DSM 18247 / JCM 13945 / KWC4)</name>
    <dbReference type="NCBI Taxonomy" id="717605"/>
    <lineage>
        <taxon>Bacteria</taxon>
        <taxon>Bacillati</taxon>
        <taxon>Bacillota</taxon>
        <taxon>Bacilli</taxon>
        <taxon>Bacillales</taxon>
        <taxon>Paenibacillaceae</taxon>
        <taxon>Thermobacillus</taxon>
    </lineage>
</organism>
<dbReference type="AlphaFoldDB" id="L0EGN1"/>
<name>L0EGN1_THECK</name>
<proteinExistence type="predicted"/>
<sequence>MGSEGPDICHMKHIGYAAGSESAARNVRPDASVMD</sequence>
<accession>L0EGN1</accession>
<reference evidence="2" key="1">
    <citation type="submission" date="2012-01" db="EMBL/GenBank/DDBJ databases">
        <title>Complete sequence of chromosome of Thermobacillus composti KWC4.</title>
        <authorList>
            <person name="Lucas S."/>
            <person name="Han J."/>
            <person name="Lapidus A."/>
            <person name="Cheng J.-F."/>
            <person name="Goodwin L."/>
            <person name="Pitluck S."/>
            <person name="Peters L."/>
            <person name="Ovchinnikova G."/>
            <person name="Teshima H."/>
            <person name="Detter J.C."/>
            <person name="Han C."/>
            <person name="Tapia R."/>
            <person name="Land M."/>
            <person name="Hauser L."/>
            <person name="Kyrpides N."/>
            <person name="Ivanova N."/>
            <person name="Pagani I."/>
            <person name="Anderson I."/>
            <person name="Woyke T."/>
        </authorList>
    </citation>
    <scope>NUCLEOTIDE SEQUENCE [LARGE SCALE GENOMIC DNA]</scope>
    <source>
        <strain evidence="2">DSM 18247 / JCM 13945 / KWC4</strain>
    </source>
</reference>
<gene>
    <name evidence="1" type="ordered locus">Theco_2714</name>
</gene>
<dbReference type="EMBL" id="CP003255">
    <property type="protein sequence ID" value="AGA58804.1"/>
    <property type="molecule type" value="Genomic_DNA"/>
</dbReference>
<evidence type="ECO:0000313" key="1">
    <source>
        <dbReference type="EMBL" id="AGA58804.1"/>
    </source>
</evidence>
<dbReference type="KEGG" id="tco:Theco_2714"/>
<dbReference type="Proteomes" id="UP000010795">
    <property type="component" value="Chromosome"/>
</dbReference>